<evidence type="ECO:0000313" key="1">
    <source>
        <dbReference type="EMBL" id="MBX24680.1"/>
    </source>
</evidence>
<organism evidence="1">
    <name type="scientific">Rhizophora mucronata</name>
    <name type="common">Asiatic mangrove</name>
    <dbReference type="NCBI Taxonomy" id="61149"/>
    <lineage>
        <taxon>Eukaryota</taxon>
        <taxon>Viridiplantae</taxon>
        <taxon>Streptophyta</taxon>
        <taxon>Embryophyta</taxon>
        <taxon>Tracheophyta</taxon>
        <taxon>Spermatophyta</taxon>
        <taxon>Magnoliopsida</taxon>
        <taxon>eudicotyledons</taxon>
        <taxon>Gunneridae</taxon>
        <taxon>Pentapetalae</taxon>
        <taxon>rosids</taxon>
        <taxon>fabids</taxon>
        <taxon>Malpighiales</taxon>
        <taxon>Rhizophoraceae</taxon>
        <taxon>Rhizophora</taxon>
    </lineage>
</organism>
<name>A0A2P2M379_RHIMU</name>
<accession>A0A2P2M379</accession>
<dbReference type="AlphaFoldDB" id="A0A2P2M379"/>
<dbReference type="EMBL" id="GGEC01044196">
    <property type="protein sequence ID" value="MBX24680.1"/>
    <property type="molecule type" value="Transcribed_RNA"/>
</dbReference>
<reference evidence="1" key="1">
    <citation type="submission" date="2018-02" db="EMBL/GenBank/DDBJ databases">
        <title>Rhizophora mucronata_Transcriptome.</title>
        <authorList>
            <person name="Meera S.P."/>
            <person name="Sreeshan A."/>
            <person name="Augustine A."/>
        </authorList>
    </citation>
    <scope>NUCLEOTIDE SEQUENCE</scope>
    <source>
        <tissue evidence="1">Leaf</tissue>
    </source>
</reference>
<sequence length="35" mass="4322">MCNFQEARRVEFASCTVLRFLFCPFYHFLVYSHCR</sequence>
<protein>
    <submittedName>
        <fullName evidence="1">Uncharacterized protein</fullName>
    </submittedName>
</protein>
<proteinExistence type="predicted"/>